<organism evidence="7 8">
    <name type="scientific">Cyclotella atomus</name>
    <dbReference type="NCBI Taxonomy" id="382360"/>
    <lineage>
        <taxon>Eukaryota</taxon>
        <taxon>Sar</taxon>
        <taxon>Stramenopiles</taxon>
        <taxon>Ochrophyta</taxon>
        <taxon>Bacillariophyta</taxon>
        <taxon>Coscinodiscophyceae</taxon>
        <taxon>Thalassiosirophycidae</taxon>
        <taxon>Stephanodiscales</taxon>
        <taxon>Stephanodiscaceae</taxon>
        <taxon>Cyclotella</taxon>
    </lineage>
</organism>
<evidence type="ECO:0000256" key="1">
    <source>
        <dbReference type="ARBA" id="ARBA00022630"/>
    </source>
</evidence>
<keyword evidence="2" id="KW-0288">FMN</keyword>
<dbReference type="PROSITE" id="PS50112">
    <property type="entry name" value="PAS"/>
    <property type="match status" value="1"/>
</dbReference>
<dbReference type="PANTHER" id="PTHR47429:SF2">
    <property type="entry name" value="PROTEIN TWIN LOV 1"/>
    <property type="match status" value="1"/>
</dbReference>
<comment type="caution">
    <text evidence="7">The sequence shown here is derived from an EMBL/GenBank/DDBJ whole genome shotgun (WGS) entry which is preliminary data.</text>
</comment>
<dbReference type="Pfam" id="PF13426">
    <property type="entry name" value="PAS_9"/>
    <property type="match status" value="1"/>
</dbReference>
<dbReference type="Proteomes" id="UP001530400">
    <property type="component" value="Unassembled WGS sequence"/>
</dbReference>
<evidence type="ECO:0000256" key="3">
    <source>
        <dbReference type="ARBA" id="ARBA00022991"/>
    </source>
</evidence>
<dbReference type="EMBL" id="JALLPJ020000784">
    <property type="protein sequence ID" value="KAL3782998.1"/>
    <property type="molecule type" value="Genomic_DNA"/>
</dbReference>
<evidence type="ECO:0000259" key="6">
    <source>
        <dbReference type="PROSITE" id="PS50113"/>
    </source>
</evidence>
<feature type="domain" description="PAC" evidence="6">
    <location>
        <begin position="234"/>
        <end position="288"/>
    </location>
</feature>
<dbReference type="Gene3D" id="3.30.450.20">
    <property type="entry name" value="PAS domain"/>
    <property type="match status" value="1"/>
</dbReference>
<keyword evidence="1" id="KW-0285">Flavoprotein</keyword>
<evidence type="ECO:0000256" key="2">
    <source>
        <dbReference type="ARBA" id="ARBA00022643"/>
    </source>
</evidence>
<feature type="region of interest" description="Disordered" evidence="4">
    <location>
        <begin position="145"/>
        <end position="166"/>
    </location>
</feature>
<dbReference type="PROSITE" id="PS50113">
    <property type="entry name" value="PAC"/>
    <property type="match status" value="1"/>
</dbReference>
<proteinExistence type="predicted"/>
<dbReference type="PANTHER" id="PTHR47429">
    <property type="entry name" value="PROTEIN TWIN LOV 1"/>
    <property type="match status" value="1"/>
</dbReference>
<evidence type="ECO:0008006" key="9">
    <source>
        <dbReference type="Google" id="ProtNLM"/>
    </source>
</evidence>
<keyword evidence="3" id="KW-0157">Chromophore</keyword>
<gene>
    <name evidence="7" type="ORF">ACHAWO_011716</name>
</gene>
<accession>A0ABD3P535</accession>
<evidence type="ECO:0000313" key="8">
    <source>
        <dbReference type="Proteomes" id="UP001530400"/>
    </source>
</evidence>
<evidence type="ECO:0000313" key="7">
    <source>
        <dbReference type="EMBL" id="KAL3782998.1"/>
    </source>
</evidence>
<feature type="domain" description="PAS" evidence="5">
    <location>
        <begin position="169"/>
        <end position="210"/>
    </location>
</feature>
<sequence length="301" mass="33439">MISSSAAARGLLRISAKSIRPTLTSQINSYASYALWKTNHTDVDDATRASFFDSFESDPTMRGQVVYSLSFASDSLETDLSSDDTFPVLDDIMMRQLLHSYSTNSSPSNATAREMRAKLPPHLNLSNLEPFSVHAKDSLPDLEQETHSVTPSGYQPLPKTTNDIDPSKLDAETRAIVITDIKSPFRITQVNTAWESLCGYKREECKGKSLKLLQGPDTDWSAVSALLSQLFAGEEASVVLTNYAKNGRRFRNLVRVGPVRDEMGKTVSFVGVLRELKDSEEVFTGQYDRLRKESARLPFVA</sequence>
<dbReference type="NCBIfam" id="TIGR00229">
    <property type="entry name" value="sensory_box"/>
    <property type="match status" value="1"/>
</dbReference>
<dbReference type="SUPFAM" id="SSF55785">
    <property type="entry name" value="PYP-like sensor domain (PAS domain)"/>
    <property type="match status" value="1"/>
</dbReference>
<name>A0ABD3P535_9STRA</name>
<reference evidence="7 8" key="1">
    <citation type="submission" date="2024-10" db="EMBL/GenBank/DDBJ databases">
        <title>Updated reference genomes for cyclostephanoid diatoms.</title>
        <authorList>
            <person name="Roberts W.R."/>
            <person name="Alverson A.J."/>
        </authorList>
    </citation>
    <scope>NUCLEOTIDE SEQUENCE [LARGE SCALE GENOMIC DNA]</scope>
    <source>
        <strain evidence="7 8">AJA010-31</strain>
    </source>
</reference>
<dbReference type="InterPro" id="IPR000014">
    <property type="entry name" value="PAS"/>
</dbReference>
<dbReference type="CDD" id="cd00130">
    <property type="entry name" value="PAS"/>
    <property type="match status" value="1"/>
</dbReference>
<keyword evidence="8" id="KW-1185">Reference proteome</keyword>
<dbReference type="InterPro" id="IPR000700">
    <property type="entry name" value="PAS-assoc_C"/>
</dbReference>
<feature type="compositionally biased region" description="Polar residues" evidence="4">
    <location>
        <begin position="147"/>
        <end position="164"/>
    </location>
</feature>
<dbReference type="InterPro" id="IPR035965">
    <property type="entry name" value="PAS-like_dom_sf"/>
</dbReference>
<evidence type="ECO:0000256" key="4">
    <source>
        <dbReference type="SAM" id="MobiDB-lite"/>
    </source>
</evidence>
<dbReference type="AlphaFoldDB" id="A0ABD3P535"/>
<protein>
    <recommendedName>
        <fullName evidence="9">LOV domain-containing protein</fullName>
    </recommendedName>
</protein>
<evidence type="ECO:0000259" key="5">
    <source>
        <dbReference type="PROSITE" id="PS50112"/>
    </source>
</evidence>